<reference evidence="2" key="1">
    <citation type="submission" date="2020-03" db="EMBL/GenBank/DDBJ databases">
        <title>The deep terrestrial virosphere.</title>
        <authorList>
            <person name="Holmfeldt K."/>
            <person name="Nilsson E."/>
            <person name="Simone D."/>
            <person name="Lopez-Fernandez M."/>
            <person name="Wu X."/>
            <person name="de Brujin I."/>
            <person name="Lundin D."/>
            <person name="Andersson A."/>
            <person name="Bertilsson S."/>
            <person name="Dopson M."/>
        </authorList>
    </citation>
    <scope>NUCLEOTIDE SEQUENCE</scope>
    <source>
        <strain evidence="2">MM415A00110</strain>
    </source>
</reference>
<protein>
    <submittedName>
        <fullName evidence="2">Uncharacterized protein</fullName>
    </submittedName>
</protein>
<accession>A0A6M3Y3F8</accession>
<keyword evidence="1" id="KW-0472">Membrane</keyword>
<name>A0A6M3Y3F8_9ZZZZ</name>
<evidence type="ECO:0000256" key="1">
    <source>
        <dbReference type="SAM" id="Phobius"/>
    </source>
</evidence>
<dbReference type="AlphaFoldDB" id="A0A6M3Y3F8"/>
<organism evidence="2">
    <name type="scientific">viral metagenome</name>
    <dbReference type="NCBI Taxonomy" id="1070528"/>
    <lineage>
        <taxon>unclassified sequences</taxon>
        <taxon>metagenomes</taxon>
        <taxon>organismal metagenomes</taxon>
    </lineage>
</organism>
<keyword evidence="1" id="KW-0812">Transmembrane</keyword>
<feature type="transmembrane region" description="Helical" evidence="1">
    <location>
        <begin position="12"/>
        <end position="36"/>
    </location>
</feature>
<proteinExistence type="predicted"/>
<dbReference type="EMBL" id="MT145189">
    <property type="protein sequence ID" value="QJI04757.1"/>
    <property type="molecule type" value="Genomic_DNA"/>
</dbReference>
<sequence length="89" mass="10468">MTRGLSDKLVKYLNILVYVLISMMGILIAWNTNYIFQVKDQVFIMREALPKEFVQLERYLSDERKLEGQLNRIYDEIKAVGIKVDGLKK</sequence>
<gene>
    <name evidence="2" type="ORF">MM415A00110_0078</name>
</gene>
<evidence type="ECO:0000313" key="2">
    <source>
        <dbReference type="EMBL" id="QJI04757.1"/>
    </source>
</evidence>
<keyword evidence="1" id="KW-1133">Transmembrane helix</keyword>